<accession>A0ABT7MEJ5</accession>
<keyword evidence="2" id="KW-0560">Oxidoreductase</keyword>
<evidence type="ECO:0000256" key="3">
    <source>
        <dbReference type="ARBA" id="ARBA00048132"/>
    </source>
</evidence>
<evidence type="ECO:0000313" key="6">
    <source>
        <dbReference type="Proteomes" id="UP001231924"/>
    </source>
</evidence>
<keyword evidence="6" id="KW-1185">Reference proteome</keyword>
<reference evidence="5 6" key="1">
    <citation type="submission" date="2023-06" db="EMBL/GenBank/DDBJ databases">
        <title>Actinomycetospora Odt1-22.</title>
        <authorList>
            <person name="Supong K."/>
        </authorList>
    </citation>
    <scope>NUCLEOTIDE SEQUENCE [LARGE SCALE GENOMIC DNA]</scope>
    <source>
        <strain evidence="5 6">Odt1-22</strain>
    </source>
</reference>
<dbReference type="InterPro" id="IPR023753">
    <property type="entry name" value="FAD/NAD-binding_dom"/>
</dbReference>
<dbReference type="Pfam" id="PF07992">
    <property type="entry name" value="Pyr_redox_2"/>
    <property type="match status" value="1"/>
</dbReference>
<dbReference type="EMBL" id="JASVWF010000006">
    <property type="protein sequence ID" value="MDL5159081.1"/>
    <property type="molecule type" value="Genomic_DNA"/>
</dbReference>
<dbReference type="PRINTS" id="PR00368">
    <property type="entry name" value="FADPNR"/>
</dbReference>
<dbReference type="PRINTS" id="PR00469">
    <property type="entry name" value="PNDRDTASEII"/>
</dbReference>
<organism evidence="5 6">
    <name type="scientific">Actinomycetospora termitidis</name>
    <dbReference type="NCBI Taxonomy" id="3053470"/>
    <lineage>
        <taxon>Bacteria</taxon>
        <taxon>Bacillati</taxon>
        <taxon>Actinomycetota</taxon>
        <taxon>Actinomycetes</taxon>
        <taxon>Pseudonocardiales</taxon>
        <taxon>Pseudonocardiaceae</taxon>
        <taxon>Actinomycetospora</taxon>
    </lineage>
</organism>
<dbReference type="SUPFAM" id="SSF51905">
    <property type="entry name" value="FAD/NAD(P)-binding domain"/>
    <property type="match status" value="1"/>
</dbReference>
<dbReference type="Gene3D" id="3.50.50.60">
    <property type="entry name" value="FAD/NAD(P)-binding domain"/>
    <property type="match status" value="2"/>
</dbReference>
<gene>
    <name evidence="5" type="ORF">QRT03_24145</name>
</gene>
<evidence type="ECO:0000313" key="5">
    <source>
        <dbReference type="EMBL" id="MDL5159081.1"/>
    </source>
</evidence>
<keyword evidence="1" id="KW-0285">Flavoprotein</keyword>
<dbReference type="RefSeq" id="WP_286055653.1">
    <property type="nucleotide sequence ID" value="NZ_JASVWF010000006.1"/>
</dbReference>
<dbReference type="InterPro" id="IPR036188">
    <property type="entry name" value="FAD/NAD-bd_sf"/>
</dbReference>
<evidence type="ECO:0000256" key="1">
    <source>
        <dbReference type="ARBA" id="ARBA00022630"/>
    </source>
</evidence>
<evidence type="ECO:0000259" key="4">
    <source>
        <dbReference type="Pfam" id="PF07992"/>
    </source>
</evidence>
<dbReference type="Proteomes" id="UP001231924">
    <property type="component" value="Unassembled WGS sequence"/>
</dbReference>
<dbReference type="InterPro" id="IPR050097">
    <property type="entry name" value="Ferredoxin-NADP_redctase_2"/>
</dbReference>
<comment type="caution">
    <text evidence="5">The sequence shown here is derived from an EMBL/GenBank/DDBJ whole genome shotgun (WGS) entry which is preliminary data.</text>
</comment>
<comment type="catalytic activity">
    <reaction evidence="3">
        <text>[thioredoxin]-dithiol + NADP(+) = [thioredoxin]-disulfide + NADPH + H(+)</text>
        <dbReference type="Rhea" id="RHEA:20345"/>
        <dbReference type="Rhea" id="RHEA-COMP:10698"/>
        <dbReference type="Rhea" id="RHEA-COMP:10700"/>
        <dbReference type="ChEBI" id="CHEBI:15378"/>
        <dbReference type="ChEBI" id="CHEBI:29950"/>
        <dbReference type="ChEBI" id="CHEBI:50058"/>
        <dbReference type="ChEBI" id="CHEBI:57783"/>
        <dbReference type="ChEBI" id="CHEBI:58349"/>
        <dbReference type="EC" id="1.8.1.9"/>
    </reaction>
</comment>
<protein>
    <submittedName>
        <fullName evidence="5">NAD(P)/FAD-dependent oxidoreductase</fullName>
    </submittedName>
</protein>
<proteinExistence type="predicted"/>
<dbReference type="PANTHER" id="PTHR48105">
    <property type="entry name" value="THIOREDOXIN REDUCTASE 1-RELATED-RELATED"/>
    <property type="match status" value="1"/>
</dbReference>
<sequence length="283" mass="28204">MSEPDWDVVVVGAGIAGLTAARVCAEQGLRVVAHDMLAPGGRLINLGAVQGWPGSAPQGPEFAGALLEEVMTAGVEIAYGEVTGLTPGRPVGVETAEGPVSTRAVVVATGRAPDEGGLPDAPDWAGRGLSECAACDGPLYAGKKVVVLGGDEWSAAEALELAEVAAHVTVVAPSVSWSAAAERRVAGSPTIEVRRGATATRLEGPSTLAAVHLDDGSTVEAAGVFLAGATRPRRALLDAAGGEPHVIAAGDVASSDDPPTLLAAAADGHRAGLAVVTLLLSED</sequence>
<evidence type="ECO:0000256" key="2">
    <source>
        <dbReference type="ARBA" id="ARBA00023002"/>
    </source>
</evidence>
<feature type="domain" description="FAD/NAD(P)-binding" evidence="4">
    <location>
        <begin position="7"/>
        <end position="241"/>
    </location>
</feature>
<name>A0ABT7MEJ5_9PSEU</name>